<evidence type="ECO:0000256" key="6">
    <source>
        <dbReference type="ARBA" id="ARBA00023180"/>
    </source>
</evidence>
<feature type="transmembrane region" description="Helical" evidence="7">
    <location>
        <begin position="200"/>
        <end position="218"/>
    </location>
</feature>
<comment type="similarity">
    <text evidence="2">Belongs to the CTL (choline transporter-like) family.</text>
</comment>
<keyword evidence="3 7" id="KW-0812">Transmembrane</keyword>
<accession>A0A915JSM7</accession>
<dbReference type="Proteomes" id="UP000887565">
    <property type="component" value="Unplaced"/>
</dbReference>
<evidence type="ECO:0000313" key="9">
    <source>
        <dbReference type="WBParaSite" id="nRc.2.0.1.t29079-RA"/>
    </source>
</evidence>
<evidence type="ECO:0000256" key="1">
    <source>
        <dbReference type="ARBA" id="ARBA00004141"/>
    </source>
</evidence>
<organism evidence="8 9">
    <name type="scientific">Romanomermis culicivorax</name>
    <name type="common">Nematode worm</name>
    <dbReference type="NCBI Taxonomy" id="13658"/>
    <lineage>
        <taxon>Eukaryota</taxon>
        <taxon>Metazoa</taxon>
        <taxon>Ecdysozoa</taxon>
        <taxon>Nematoda</taxon>
        <taxon>Enoplea</taxon>
        <taxon>Dorylaimia</taxon>
        <taxon>Mermithida</taxon>
        <taxon>Mermithoidea</taxon>
        <taxon>Mermithidae</taxon>
        <taxon>Romanomermis</taxon>
    </lineage>
</organism>
<evidence type="ECO:0000256" key="2">
    <source>
        <dbReference type="ARBA" id="ARBA00007168"/>
    </source>
</evidence>
<evidence type="ECO:0000256" key="5">
    <source>
        <dbReference type="ARBA" id="ARBA00023136"/>
    </source>
</evidence>
<feature type="transmembrane region" description="Helical" evidence="7">
    <location>
        <begin position="6"/>
        <end position="28"/>
    </location>
</feature>
<keyword evidence="5 7" id="KW-0472">Membrane</keyword>
<dbReference type="GO" id="GO:0016020">
    <property type="term" value="C:membrane"/>
    <property type="evidence" value="ECO:0007669"/>
    <property type="project" value="UniProtKB-SubCell"/>
</dbReference>
<dbReference type="WBParaSite" id="nRc.2.0.1.t29079-RA">
    <property type="protein sequence ID" value="nRc.2.0.1.t29079-RA"/>
    <property type="gene ID" value="nRc.2.0.1.g29079"/>
</dbReference>
<name>A0A915JSM7_ROMCU</name>
<keyword evidence="8" id="KW-1185">Reference proteome</keyword>
<evidence type="ECO:0000256" key="7">
    <source>
        <dbReference type="SAM" id="Phobius"/>
    </source>
</evidence>
<evidence type="ECO:0000256" key="3">
    <source>
        <dbReference type="ARBA" id="ARBA00022692"/>
    </source>
</evidence>
<feature type="transmembrane region" description="Helical" evidence="7">
    <location>
        <begin position="224"/>
        <end position="242"/>
    </location>
</feature>
<dbReference type="InterPro" id="IPR007603">
    <property type="entry name" value="Choline_transptr-like"/>
</dbReference>
<evidence type="ECO:0000256" key="4">
    <source>
        <dbReference type="ARBA" id="ARBA00022989"/>
    </source>
</evidence>
<sequence>STTDVFCCIAFGIFIIVFGLVAIAALYYGDPRQIVYPTDSAGRLCGVKTKSYDFRTKSHLVFLDWTVCFDELSINSTQCSTPQICVNECPKKYFAVGPESQYDPSGALRLINDTICISEKAQMIIIIALNFLVMGRCIPDVLLNGWTQESINKVKNMVVEPKKDLYDALNSNNATGFAFGISSMTTRFFERIGADLRASWWQILLGLLLTVVLGFAWIYIMRFIAAYMVWASIILSLVLLWGGKVEL</sequence>
<evidence type="ECO:0000313" key="8">
    <source>
        <dbReference type="Proteomes" id="UP000887565"/>
    </source>
</evidence>
<dbReference type="GO" id="GO:0022857">
    <property type="term" value="F:transmembrane transporter activity"/>
    <property type="evidence" value="ECO:0007669"/>
    <property type="project" value="InterPro"/>
</dbReference>
<reference evidence="9" key="1">
    <citation type="submission" date="2022-11" db="UniProtKB">
        <authorList>
            <consortium name="WormBaseParasite"/>
        </authorList>
    </citation>
    <scope>IDENTIFICATION</scope>
</reference>
<dbReference type="AlphaFoldDB" id="A0A915JSM7"/>
<keyword evidence="4 7" id="KW-1133">Transmembrane helix</keyword>
<protein>
    <submittedName>
        <fullName evidence="9">Choline transporter-like protein 4</fullName>
    </submittedName>
</protein>
<dbReference type="PANTHER" id="PTHR12385">
    <property type="entry name" value="CHOLINE TRANSPORTER-LIKE (SLC FAMILY 44)"/>
    <property type="match status" value="1"/>
</dbReference>
<comment type="subcellular location">
    <subcellularLocation>
        <location evidence="1">Membrane</location>
        <topology evidence="1">Multi-pass membrane protein</topology>
    </subcellularLocation>
</comment>
<dbReference type="PANTHER" id="PTHR12385:SF14">
    <property type="entry name" value="CHOLINE TRANSPORTER-LIKE 2"/>
    <property type="match status" value="1"/>
</dbReference>
<keyword evidence="6" id="KW-0325">Glycoprotein</keyword>
<proteinExistence type="inferred from homology"/>